<dbReference type="Pfam" id="PF13510">
    <property type="entry name" value="Fer2_4"/>
    <property type="match status" value="1"/>
</dbReference>
<feature type="domain" description="4Fe-4S Mo/W bis-MGD-type" evidence="7">
    <location>
        <begin position="238"/>
        <end position="297"/>
    </location>
</feature>
<feature type="domain" description="2Fe-2S ferredoxin-type" evidence="5">
    <location>
        <begin position="2"/>
        <end position="78"/>
    </location>
</feature>
<feature type="domain" description="4Fe-4S ferredoxin-type" evidence="6">
    <location>
        <begin position="199"/>
        <end position="229"/>
    </location>
</feature>
<dbReference type="PROSITE" id="PS51379">
    <property type="entry name" value="4FE4S_FER_2"/>
    <property type="match status" value="2"/>
</dbReference>
<evidence type="ECO:0000313" key="9">
    <source>
        <dbReference type="EMBL" id="XAU16376.1"/>
    </source>
</evidence>
<dbReference type="InterPro" id="IPR050157">
    <property type="entry name" value="PSI_iron-sulfur_center"/>
</dbReference>
<dbReference type="PANTHER" id="PTHR24960">
    <property type="entry name" value="PHOTOSYSTEM I IRON-SULFUR CENTER-RELATED"/>
    <property type="match status" value="1"/>
</dbReference>
<dbReference type="InterPro" id="IPR001041">
    <property type="entry name" value="2Fe-2S_ferredoxin-type"/>
</dbReference>
<dbReference type="EMBL" id="CP147920">
    <property type="protein sequence ID" value="XAU16376.1"/>
    <property type="molecule type" value="Genomic_DNA"/>
</dbReference>
<dbReference type="InterPro" id="IPR017896">
    <property type="entry name" value="4Fe4S_Fe-S-bd"/>
</dbReference>
<keyword evidence="3" id="KW-0408">Iron</keyword>
<dbReference type="InterPro" id="IPR019574">
    <property type="entry name" value="NADH_UbQ_OxRdtase_Gsu_4Fe4S-bd"/>
</dbReference>
<dbReference type="CDD" id="cd00207">
    <property type="entry name" value="fer2"/>
    <property type="match status" value="1"/>
</dbReference>
<dbReference type="Pfam" id="PF04879">
    <property type="entry name" value="Molybdop_Fe4S4"/>
    <property type="match status" value="1"/>
</dbReference>
<organism evidence="9 10">
    <name type="scientific">Sulfurimonas diazotrophicus</name>
    <dbReference type="NCBI Taxonomy" id="3131939"/>
    <lineage>
        <taxon>Bacteria</taxon>
        <taxon>Pseudomonadati</taxon>
        <taxon>Campylobacterota</taxon>
        <taxon>Epsilonproteobacteria</taxon>
        <taxon>Campylobacterales</taxon>
        <taxon>Sulfurimonadaceae</taxon>
        <taxon>Sulfurimonas</taxon>
    </lineage>
</organism>
<gene>
    <name evidence="9" type="ORF">WCY31_11175</name>
</gene>
<dbReference type="PROSITE" id="PS51669">
    <property type="entry name" value="4FE4S_MOW_BIS_MGD"/>
    <property type="match status" value="1"/>
</dbReference>
<dbReference type="RefSeq" id="WP_345973791.1">
    <property type="nucleotide sequence ID" value="NZ_CP147920.1"/>
</dbReference>
<evidence type="ECO:0000313" key="10">
    <source>
        <dbReference type="Proteomes" id="UP001447842"/>
    </source>
</evidence>
<accession>A0ABZ3HCW9</accession>
<evidence type="ECO:0000256" key="1">
    <source>
        <dbReference type="ARBA" id="ARBA00022485"/>
    </source>
</evidence>
<evidence type="ECO:0000256" key="2">
    <source>
        <dbReference type="ARBA" id="ARBA00022723"/>
    </source>
</evidence>
<dbReference type="SUPFAM" id="SSF54862">
    <property type="entry name" value="4Fe-4S ferredoxins"/>
    <property type="match status" value="1"/>
</dbReference>
<name>A0ABZ3HCW9_9BACT</name>
<dbReference type="SMART" id="SM00926">
    <property type="entry name" value="Molybdop_Fe4S4"/>
    <property type="match status" value="1"/>
</dbReference>
<protein>
    <submittedName>
        <fullName evidence="9">NADH-quinone oxidoreductase subunit G</fullName>
        <ecNumber evidence="9">1.6.5.9</ecNumber>
    </submittedName>
</protein>
<dbReference type="SUPFAM" id="SSF53706">
    <property type="entry name" value="Formate dehydrogenase/DMSO reductase, domains 1-3"/>
    <property type="match status" value="1"/>
</dbReference>
<dbReference type="SMART" id="SM00929">
    <property type="entry name" value="NADH-G_4Fe-4S_3"/>
    <property type="match status" value="1"/>
</dbReference>
<feature type="domain" description="4Fe-4S His(Cys)3-ligated-type" evidence="8">
    <location>
        <begin position="78"/>
        <end position="117"/>
    </location>
</feature>
<dbReference type="Pfam" id="PF10588">
    <property type="entry name" value="NADH-G_4Fe-4S_3"/>
    <property type="match status" value="1"/>
</dbReference>
<dbReference type="PROSITE" id="PS51085">
    <property type="entry name" value="2FE2S_FER_2"/>
    <property type="match status" value="1"/>
</dbReference>
<evidence type="ECO:0000259" key="7">
    <source>
        <dbReference type="PROSITE" id="PS51669"/>
    </source>
</evidence>
<dbReference type="PANTHER" id="PTHR24960:SF84">
    <property type="entry name" value="HYDROGENASE SUBUNIT"/>
    <property type="match status" value="1"/>
</dbReference>
<evidence type="ECO:0000256" key="4">
    <source>
        <dbReference type="ARBA" id="ARBA00023014"/>
    </source>
</evidence>
<dbReference type="Proteomes" id="UP001447842">
    <property type="component" value="Chromosome"/>
</dbReference>
<dbReference type="PROSITE" id="PS51839">
    <property type="entry name" value="4FE4S_HC3"/>
    <property type="match status" value="1"/>
</dbReference>
<dbReference type="InterPro" id="IPR017900">
    <property type="entry name" value="4Fe4S_Fe_S_CS"/>
</dbReference>
<keyword evidence="10" id="KW-1185">Reference proteome</keyword>
<proteinExistence type="predicted"/>
<feature type="domain" description="4Fe-4S ferredoxin-type" evidence="6">
    <location>
        <begin position="136"/>
        <end position="155"/>
    </location>
</feature>
<dbReference type="InterPro" id="IPR006963">
    <property type="entry name" value="Mopterin_OxRdtase_4Fe-4S_dom"/>
</dbReference>
<evidence type="ECO:0000259" key="5">
    <source>
        <dbReference type="PROSITE" id="PS51085"/>
    </source>
</evidence>
<evidence type="ECO:0000256" key="3">
    <source>
        <dbReference type="ARBA" id="ARBA00023004"/>
    </source>
</evidence>
<sequence>MSKITITIDGRPIECEEGEYILNAARANGIFIPAICYLTRCSPTLACRICLVEADGKQVYACNAKTKEGMDITTTTDNIETERRSIMEVYDVNHPLQCGVCDQSGECELQNYTLEMGVDSQSYTIADVERPIKDWGHLHYDPGLCIVCERCVTVCKDMIGDNSLKTVPRGGEGIDAAFKESMPKDAYSMWNKLNKSIIGLTSGEEMLDCTSCGECAAVCPVGALVDTDFVYTTNAWEQQKVPATCSHCSAGCQLNYEVKHTSVASNEEKIYRTSNEWNYVSLCGAGRYGYDFENRDVEKDETAFNAALSAFEKADTIRFTSTISNEEALMLQKLKERKGYRLINEEARTFKTFLDDYAEVSGQQLYGGDLKLAHDANFVVSVGTALKSDNPNARYAFNNAIKMNKGAGIYFHPLADPVIEGIGKGVFPAYHKPLREEAALYLILDLFGDKEKMPADVAEYLASFHTLKTMTVEETIKEKVVEKVMVKKVNEETGEEEEVEEEKTTMVPKKVSKEVEVDENRLLELLDIDADEWTAFLDKNLKKKDAFALIAGPDLYTHPNAKNLARLLALVEKFTDFSLTMIPPLSNTLGVALICDLDAEAGDYSIGYNTAGDFVLSALGDGDLDMPAMNQQEGTLTGIEKRVNPTNAALPYGGYVLNDIANALGLNARYTIDYTAQLPVEAGFEAREFDSLPNRFDNDGTEVRGYALKNVAVAAGEASALKIDEALTLEGENVIYAANPVRQFTAFTMKPHQLNEQSGIYLSPAQLEATGLAAGDAVLVTTASGEQNLTVVEDNKIDGSVMCVTTFDPNIKTEELFGAYRFATASIHKEG</sequence>
<dbReference type="NCBIfam" id="NF006305">
    <property type="entry name" value="PRK08493.1"/>
    <property type="match status" value="1"/>
</dbReference>
<keyword evidence="2" id="KW-0479">Metal-binding</keyword>
<dbReference type="GO" id="GO:0050136">
    <property type="term" value="F:NADH dehydrogenase (quinone) (non-electrogenic) activity"/>
    <property type="evidence" value="ECO:0007669"/>
    <property type="project" value="UniProtKB-EC"/>
</dbReference>
<keyword evidence="9" id="KW-0560">Oxidoreductase</keyword>
<evidence type="ECO:0000259" key="6">
    <source>
        <dbReference type="PROSITE" id="PS51379"/>
    </source>
</evidence>
<keyword evidence="4" id="KW-0411">Iron-sulfur</keyword>
<dbReference type="Gene3D" id="3.10.20.740">
    <property type="match status" value="1"/>
</dbReference>
<dbReference type="Pfam" id="PF12838">
    <property type="entry name" value="Fer4_7"/>
    <property type="match status" value="1"/>
</dbReference>
<dbReference type="Gene3D" id="2.20.25.90">
    <property type="entry name" value="ADC-like domains"/>
    <property type="match status" value="1"/>
</dbReference>
<dbReference type="InterPro" id="IPR036010">
    <property type="entry name" value="2Fe-2S_ferredoxin-like_sf"/>
</dbReference>
<evidence type="ECO:0000259" key="8">
    <source>
        <dbReference type="PROSITE" id="PS51839"/>
    </source>
</evidence>
<dbReference type="SUPFAM" id="SSF54292">
    <property type="entry name" value="2Fe-2S ferredoxin-like"/>
    <property type="match status" value="1"/>
</dbReference>
<keyword evidence="1" id="KW-0004">4Fe-4S</keyword>
<dbReference type="EC" id="1.6.5.9" evidence="9"/>
<reference evidence="9 10" key="1">
    <citation type="submission" date="2024-03" db="EMBL/GenBank/DDBJ databases">
        <title>Sulfurimonas sp. HSL3-1.</title>
        <authorList>
            <person name="Wang S."/>
        </authorList>
    </citation>
    <scope>NUCLEOTIDE SEQUENCE [LARGE SCALE GENOMIC DNA]</scope>
    <source>
        <strain evidence="9 10">HSL3-1</strain>
    </source>
</reference>
<dbReference type="Gene3D" id="3.30.70.20">
    <property type="match status" value="1"/>
</dbReference>
<dbReference type="PROSITE" id="PS00198">
    <property type="entry name" value="4FE4S_FER_1"/>
    <property type="match status" value="1"/>
</dbReference>